<dbReference type="AlphaFoldDB" id="A0A370TF92"/>
<dbReference type="GO" id="GO:0000272">
    <property type="term" value="P:polysaccharide catabolic process"/>
    <property type="evidence" value="ECO:0007669"/>
    <property type="project" value="TreeGrafter"/>
</dbReference>
<dbReference type="OrthoDB" id="2317065at2759"/>
<comment type="caution">
    <text evidence="3">The sequence shown here is derived from an EMBL/GenBank/DDBJ whole genome shotgun (WGS) entry which is preliminary data.</text>
</comment>
<dbReference type="SUPFAM" id="SSF48208">
    <property type="entry name" value="Six-hairpin glycosidases"/>
    <property type="match status" value="1"/>
</dbReference>
<dbReference type="Proteomes" id="UP000254866">
    <property type="component" value="Unassembled WGS sequence"/>
</dbReference>
<sequence>MTISQRQECMKHGLSELYSESITAKLLRAGVEQLLENNPPTQYPETVPQSGVDKGRYQAREVDFWTCGFFPGCIYSLVERSIKYPQSLGVDNSRVSLNVLRQKLTELGQTWSQPIRPQALRTDTHDLGFVIMPHMRPRWELFHDVEALDVIVKAAESLHSRYDPRVQAIRSWDTFDWHADVNITSMEENFIVIIDSMCNMDLLFYAAAQSGNQSLADAAVKHSRTLLQSHLRVEEYTRNGYSGNLYSTAHLVNFSPLTGTVKEARTAQGYSKDSTWSRGQAWGILGYAQVYRWSGHSEFLDAACGLAEYFLFRMEEAPDCVEVELSGLQGRRVGRYVPLWDFDAPIEEPQGPLRDASAAVIAADGMLILSQALAGCGKHRLSARYLEAAMVIVQDVLDLCLSREKAGLSVSEQGELTVHDLLHGESFDSVLKHSTVCNNAASFKRNKAQDHGLVYADYYLLDFGTRLLEMGICYY</sequence>
<accession>A0A370TF92</accession>
<protein>
    <recommendedName>
        <fullName evidence="5">Six-hairpin glycosidase</fullName>
    </recommendedName>
</protein>
<organism evidence="3 4">
    <name type="scientific">Venustampulla echinocandica</name>
    <dbReference type="NCBI Taxonomy" id="2656787"/>
    <lineage>
        <taxon>Eukaryota</taxon>
        <taxon>Fungi</taxon>
        <taxon>Dikarya</taxon>
        <taxon>Ascomycota</taxon>
        <taxon>Pezizomycotina</taxon>
        <taxon>Leotiomycetes</taxon>
        <taxon>Helotiales</taxon>
        <taxon>Pleuroascaceae</taxon>
        <taxon>Venustampulla</taxon>
    </lineage>
</organism>
<proteinExistence type="inferred from homology"/>
<dbReference type="PANTHER" id="PTHR36845:SF1">
    <property type="entry name" value="HYDROLASE, PUTATIVE (AFU_ORTHOLOGUE AFUA_7G05090)-RELATED"/>
    <property type="match status" value="1"/>
</dbReference>
<dbReference type="InterPro" id="IPR052369">
    <property type="entry name" value="UG_Glycosaminoglycan_Hydrolase"/>
</dbReference>
<evidence type="ECO:0000313" key="4">
    <source>
        <dbReference type="Proteomes" id="UP000254866"/>
    </source>
</evidence>
<dbReference type="InterPro" id="IPR008928">
    <property type="entry name" value="6-hairpin_glycosidase_sf"/>
</dbReference>
<dbReference type="GO" id="GO:0052757">
    <property type="term" value="F:chondroitin hydrolase activity"/>
    <property type="evidence" value="ECO:0007669"/>
    <property type="project" value="TreeGrafter"/>
</dbReference>
<dbReference type="RefSeq" id="XP_031866846.1">
    <property type="nucleotide sequence ID" value="XM_032017415.1"/>
</dbReference>
<evidence type="ECO:0000256" key="1">
    <source>
        <dbReference type="ARBA" id="ARBA00022801"/>
    </source>
</evidence>
<comment type="similarity">
    <text evidence="2">Belongs to the glycosyl hydrolase 88 family.</text>
</comment>
<name>A0A370TF92_9HELO</name>
<dbReference type="Gene3D" id="1.50.10.10">
    <property type="match status" value="1"/>
</dbReference>
<dbReference type="PANTHER" id="PTHR36845">
    <property type="entry name" value="HYDROLASE, PUTATIVE (AFU_ORTHOLOGUE AFUA_7G05090)-RELATED"/>
    <property type="match status" value="1"/>
</dbReference>
<evidence type="ECO:0000313" key="3">
    <source>
        <dbReference type="EMBL" id="RDL33353.1"/>
    </source>
</evidence>
<evidence type="ECO:0008006" key="5">
    <source>
        <dbReference type="Google" id="ProtNLM"/>
    </source>
</evidence>
<dbReference type="GeneID" id="43601641"/>
<dbReference type="EMBL" id="NPIC01000009">
    <property type="protein sequence ID" value="RDL33353.1"/>
    <property type="molecule type" value="Genomic_DNA"/>
</dbReference>
<keyword evidence="4" id="KW-1185">Reference proteome</keyword>
<gene>
    <name evidence="3" type="ORF">BP5553_08792</name>
</gene>
<reference evidence="3 4" key="1">
    <citation type="journal article" date="2018" name="IMA Fungus">
        <title>IMA Genome-F 9: Draft genome sequence of Annulohypoxylon stygium, Aspergillus mulundensis, Berkeleyomyces basicola (syn. Thielaviopsis basicola), Ceratocystis smalleyi, two Cercospora beticola strains, Coleophoma cylindrospora, Fusarium fracticaudum, Phialophora cf. hyalina, and Morchella septimelata.</title>
        <authorList>
            <person name="Wingfield B.D."/>
            <person name="Bills G.F."/>
            <person name="Dong Y."/>
            <person name="Huang W."/>
            <person name="Nel W.J."/>
            <person name="Swalarsk-Parry B.S."/>
            <person name="Vaghefi N."/>
            <person name="Wilken P.M."/>
            <person name="An Z."/>
            <person name="de Beer Z.W."/>
            <person name="De Vos L."/>
            <person name="Chen L."/>
            <person name="Duong T.A."/>
            <person name="Gao Y."/>
            <person name="Hammerbacher A."/>
            <person name="Kikkert J.R."/>
            <person name="Li Y."/>
            <person name="Li H."/>
            <person name="Li K."/>
            <person name="Li Q."/>
            <person name="Liu X."/>
            <person name="Ma X."/>
            <person name="Naidoo K."/>
            <person name="Pethybridge S.J."/>
            <person name="Sun J."/>
            <person name="Steenkamp E.T."/>
            <person name="van der Nest M.A."/>
            <person name="van Wyk S."/>
            <person name="Wingfield M.J."/>
            <person name="Xiong C."/>
            <person name="Yue Q."/>
            <person name="Zhang X."/>
        </authorList>
    </citation>
    <scope>NUCLEOTIDE SEQUENCE [LARGE SCALE GENOMIC DNA]</scope>
    <source>
        <strain evidence="3 4">BP 5553</strain>
    </source>
</reference>
<evidence type="ECO:0000256" key="2">
    <source>
        <dbReference type="ARBA" id="ARBA00038358"/>
    </source>
</evidence>
<dbReference type="InterPro" id="IPR012341">
    <property type="entry name" value="6hp_glycosidase-like_sf"/>
</dbReference>
<keyword evidence="1" id="KW-0378">Hydrolase</keyword>